<evidence type="ECO:0000313" key="4">
    <source>
        <dbReference type="Proteomes" id="UP000265930"/>
    </source>
</evidence>
<dbReference type="Proteomes" id="UP000265930">
    <property type="component" value="Unassembled WGS sequence"/>
</dbReference>
<dbReference type="EMBL" id="QXDJ01000004">
    <property type="protein sequence ID" value="RII33487.1"/>
    <property type="molecule type" value="Genomic_DNA"/>
</dbReference>
<comment type="caution">
    <text evidence="3">The sequence shown here is derived from an EMBL/GenBank/DDBJ whole genome shotgun (WGS) entry which is preliminary data.</text>
</comment>
<dbReference type="SUPFAM" id="SSF55811">
    <property type="entry name" value="Nudix"/>
    <property type="match status" value="1"/>
</dbReference>
<evidence type="ECO:0000259" key="2">
    <source>
        <dbReference type="Pfam" id="PF00293"/>
    </source>
</evidence>
<feature type="region of interest" description="Disordered" evidence="1">
    <location>
        <begin position="37"/>
        <end position="59"/>
    </location>
</feature>
<dbReference type="InterPro" id="IPR000086">
    <property type="entry name" value="NUDIX_hydrolase_dom"/>
</dbReference>
<name>A0A399ILQ1_9CLOT</name>
<dbReference type="Pfam" id="PF00293">
    <property type="entry name" value="NUDIX"/>
    <property type="match status" value="1"/>
</dbReference>
<accession>A0A399ILQ1</accession>
<feature type="domain" description="Nudix hydrolase" evidence="2">
    <location>
        <begin position="21"/>
        <end position="54"/>
    </location>
</feature>
<organism evidence="3 4">
    <name type="scientific">Clostridium chromiireducens</name>
    <dbReference type="NCBI Taxonomy" id="225345"/>
    <lineage>
        <taxon>Bacteria</taxon>
        <taxon>Bacillati</taxon>
        <taxon>Bacillota</taxon>
        <taxon>Clostridia</taxon>
        <taxon>Eubacteriales</taxon>
        <taxon>Clostridiaceae</taxon>
        <taxon>Clostridium</taxon>
    </lineage>
</organism>
<sequence>MVIQYIIQDNIIKYAVFHRSDMQVWKFIVGGGEDGETPLQSAKRETFEEASISTDNNYS</sequence>
<gene>
    <name evidence="3" type="ORF">D2A34_17265</name>
</gene>
<protein>
    <submittedName>
        <fullName evidence="3">NUDIX domain-containing protein</fullName>
    </submittedName>
</protein>
<evidence type="ECO:0000313" key="3">
    <source>
        <dbReference type="EMBL" id="RII33487.1"/>
    </source>
</evidence>
<dbReference type="Gene3D" id="3.90.79.10">
    <property type="entry name" value="Nucleoside Triphosphate Pyrophosphohydrolase"/>
    <property type="match status" value="1"/>
</dbReference>
<reference evidence="3 4" key="1">
    <citation type="submission" date="2018-08" db="EMBL/GenBank/DDBJ databases">
        <title>Genome of Clostridium chromiireducens C1, DSM12136.</title>
        <authorList>
            <person name="Xing M."/>
            <person name="Wei Y."/>
            <person name="Ang E.L."/>
            <person name="Zhao H."/>
            <person name="Zhang Y."/>
        </authorList>
    </citation>
    <scope>NUCLEOTIDE SEQUENCE [LARGE SCALE GENOMIC DNA]</scope>
    <source>
        <strain evidence="3 4">C1</strain>
    </source>
</reference>
<dbReference type="OrthoDB" id="9814308at2"/>
<dbReference type="AlphaFoldDB" id="A0A399ILQ1"/>
<dbReference type="InterPro" id="IPR015797">
    <property type="entry name" value="NUDIX_hydrolase-like_dom_sf"/>
</dbReference>
<dbReference type="RefSeq" id="WP_079440298.1">
    <property type="nucleotide sequence ID" value="NZ_MZGT01000033.1"/>
</dbReference>
<evidence type="ECO:0000256" key="1">
    <source>
        <dbReference type="SAM" id="MobiDB-lite"/>
    </source>
</evidence>
<proteinExistence type="predicted"/>